<dbReference type="RefSeq" id="WP_141200156.1">
    <property type="nucleotide sequence ID" value="NZ_CP041186.1"/>
</dbReference>
<dbReference type="PROSITE" id="PS00061">
    <property type="entry name" value="ADH_SHORT"/>
    <property type="match status" value="1"/>
</dbReference>
<protein>
    <submittedName>
        <fullName evidence="3">SDR family NAD(P)-dependent oxidoreductase</fullName>
    </submittedName>
</protein>
<dbReference type="SUPFAM" id="SSF51735">
    <property type="entry name" value="NAD(P)-binding Rossmann-fold domains"/>
    <property type="match status" value="1"/>
</dbReference>
<organism evidence="3 4">
    <name type="scientific">Persicimonas caeni</name>
    <dbReference type="NCBI Taxonomy" id="2292766"/>
    <lineage>
        <taxon>Bacteria</taxon>
        <taxon>Deltaproteobacteria</taxon>
        <taxon>Bradymonadales</taxon>
        <taxon>Bradymonadaceae</taxon>
        <taxon>Persicimonas</taxon>
    </lineage>
</organism>
<gene>
    <name evidence="3" type="ORF">FIV42_24040</name>
</gene>
<accession>A0A5B8YEE8</accession>
<dbReference type="Pfam" id="PF00106">
    <property type="entry name" value="adh_short"/>
    <property type="match status" value="1"/>
</dbReference>
<dbReference type="PRINTS" id="PR00081">
    <property type="entry name" value="GDHRDH"/>
</dbReference>
<accession>A0A4Y6PZK3</accession>
<dbReference type="Proteomes" id="UP000315995">
    <property type="component" value="Chromosome"/>
</dbReference>
<dbReference type="EMBL" id="CP041186">
    <property type="protein sequence ID" value="QDG53702.1"/>
    <property type="molecule type" value="Genomic_DNA"/>
</dbReference>
<name>A0A4Y6PZK3_PERCE</name>
<proteinExistence type="inferred from homology"/>
<comment type="similarity">
    <text evidence="1 2">Belongs to the short-chain dehydrogenases/reductases (SDR) family.</text>
</comment>
<evidence type="ECO:0000256" key="2">
    <source>
        <dbReference type="RuleBase" id="RU000363"/>
    </source>
</evidence>
<dbReference type="InterPro" id="IPR020904">
    <property type="entry name" value="Sc_DH/Rdtase_CS"/>
</dbReference>
<reference evidence="3 4" key="1">
    <citation type="submission" date="2019-06" db="EMBL/GenBank/DDBJ databases">
        <title>Persicimonas caeni gen. nov., sp. nov., a predatory bacterium isolated from solar saltern.</title>
        <authorList>
            <person name="Wang S."/>
        </authorList>
    </citation>
    <scope>NUCLEOTIDE SEQUENCE [LARGE SCALE GENOMIC DNA]</scope>
    <source>
        <strain evidence="3 4">YN101</strain>
    </source>
</reference>
<dbReference type="PANTHER" id="PTHR42760">
    <property type="entry name" value="SHORT-CHAIN DEHYDROGENASES/REDUCTASES FAMILY MEMBER"/>
    <property type="match status" value="1"/>
</dbReference>
<dbReference type="OrthoDB" id="9810908at2"/>
<sequence length="234" mass="24791">MTEKLQTVVVTGAKGALGSTVAERFLQAGCTVVGVDLGLGNDGKPFADTERDNLHWIEINLSEAQAVRDGVAAIADEVGPIDAVVNCAGGFRWTLIGDAKDEDIDFLIDANLRSALLLVREVVPGMKERDYGRVVLISSKSTLNPGTGEGPYAATKAALNALTKSVAAEVAELDVTINAVLPSIIDTPANREEMPDADHDKWVKREQLAELIYSLTQSVGEPINGALIPVSART</sequence>
<dbReference type="AlphaFoldDB" id="A0A4Y6PZK3"/>
<dbReference type="InterPro" id="IPR002347">
    <property type="entry name" value="SDR_fam"/>
</dbReference>
<dbReference type="PRINTS" id="PR00080">
    <property type="entry name" value="SDRFAMILY"/>
</dbReference>
<evidence type="ECO:0000313" key="4">
    <source>
        <dbReference type="Proteomes" id="UP000315995"/>
    </source>
</evidence>
<keyword evidence="4" id="KW-1185">Reference proteome</keyword>
<evidence type="ECO:0000256" key="1">
    <source>
        <dbReference type="ARBA" id="ARBA00006484"/>
    </source>
</evidence>
<dbReference type="Gene3D" id="3.40.50.720">
    <property type="entry name" value="NAD(P)-binding Rossmann-like Domain"/>
    <property type="match status" value="1"/>
</dbReference>
<dbReference type="GO" id="GO:0016616">
    <property type="term" value="F:oxidoreductase activity, acting on the CH-OH group of donors, NAD or NADP as acceptor"/>
    <property type="evidence" value="ECO:0007669"/>
    <property type="project" value="TreeGrafter"/>
</dbReference>
<dbReference type="InterPro" id="IPR036291">
    <property type="entry name" value="NAD(P)-bd_dom_sf"/>
</dbReference>
<evidence type="ECO:0000313" key="3">
    <source>
        <dbReference type="EMBL" id="QDG53702.1"/>
    </source>
</evidence>